<dbReference type="Gene3D" id="3.90.70.10">
    <property type="entry name" value="Cysteine proteinases"/>
    <property type="match status" value="1"/>
</dbReference>
<dbReference type="Pfam" id="PF00443">
    <property type="entry name" value="UCH"/>
    <property type="match status" value="1"/>
</dbReference>
<dbReference type="GO" id="GO:0016579">
    <property type="term" value="P:protein deubiquitination"/>
    <property type="evidence" value="ECO:0007669"/>
    <property type="project" value="InterPro"/>
</dbReference>
<protein>
    <recommendedName>
        <fullName evidence="2">ubiquitinyl hydrolase 1</fullName>
        <ecNumber evidence="2">3.4.19.12</ecNumber>
    </recommendedName>
</protein>
<evidence type="ECO:0000256" key="2">
    <source>
        <dbReference type="ARBA" id="ARBA00012759"/>
    </source>
</evidence>
<keyword evidence="5" id="KW-1185">Reference proteome</keyword>
<dbReference type="InterPro" id="IPR038765">
    <property type="entry name" value="Papain-like_cys_pep_sf"/>
</dbReference>
<dbReference type="PANTHER" id="PTHR21646">
    <property type="entry name" value="UBIQUITIN CARBOXYL-TERMINAL HYDROLASE"/>
    <property type="match status" value="1"/>
</dbReference>
<dbReference type="PROSITE" id="PS50235">
    <property type="entry name" value="USP_3"/>
    <property type="match status" value="1"/>
</dbReference>
<dbReference type="Proteomes" id="UP000270296">
    <property type="component" value="Unassembled WGS sequence"/>
</dbReference>
<evidence type="ECO:0000313" key="5">
    <source>
        <dbReference type="Proteomes" id="UP000270296"/>
    </source>
</evidence>
<sequence>MLLGDANEFLSWLLNALHVSLNGKKSTKSSVIYRTFRGHMRSYKRKVLPVDADDDERTRLLLTEEYKEIMQEQPFLHLTLDLPPAPLYRDEFMQNIIPQVPLANLLAKFSGLTEKEYKTYNENIMKRFEIIKLPSFLIMFVKRFTKNHWYVEKNPTIINFPIKNVDLYDCLAEDAKPLHPYTTYDLIANVVHDGKPTPGEGSYRIQVLHKGTGKWFELEDLHVKEILPQMITLTESYIQFWELNKQKTRRQRTEEEDVIFASDMETTNGSN</sequence>
<dbReference type="PANTHER" id="PTHR21646:SF16">
    <property type="entry name" value="U4_U6.U5 TRI-SNRNP-ASSOCIATED PROTEIN 2"/>
    <property type="match status" value="1"/>
</dbReference>
<evidence type="ECO:0000313" key="4">
    <source>
        <dbReference type="EMBL" id="VDO95640.1"/>
    </source>
</evidence>
<comment type="catalytic activity">
    <reaction evidence="1">
        <text>Thiol-dependent hydrolysis of ester, thioester, amide, peptide and isopeptide bonds formed by the C-terminal Gly of ubiquitin (a 76-residue protein attached to proteins as an intracellular targeting signal).</text>
        <dbReference type="EC" id="3.4.19.12"/>
    </reaction>
</comment>
<reference evidence="4 5" key="1">
    <citation type="submission" date="2018-11" db="EMBL/GenBank/DDBJ databases">
        <authorList>
            <consortium name="Pathogen Informatics"/>
        </authorList>
    </citation>
    <scope>NUCLEOTIDE SEQUENCE [LARGE SCALE GENOMIC DNA]</scope>
</reference>
<dbReference type="SUPFAM" id="SSF54001">
    <property type="entry name" value="Cysteine proteinases"/>
    <property type="match status" value="1"/>
</dbReference>
<dbReference type="EMBL" id="UZAM01006973">
    <property type="protein sequence ID" value="VDO95640.1"/>
    <property type="molecule type" value="Genomic_DNA"/>
</dbReference>
<dbReference type="InterPro" id="IPR050185">
    <property type="entry name" value="Ub_carboxyl-term_hydrolase"/>
</dbReference>
<dbReference type="InterPro" id="IPR001394">
    <property type="entry name" value="Peptidase_C19_UCH"/>
</dbReference>
<dbReference type="InterPro" id="IPR028889">
    <property type="entry name" value="USP"/>
</dbReference>
<gene>
    <name evidence="4" type="ORF">SBAD_LOCUS1842</name>
</gene>
<evidence type="ECO:0000256" key="1">
    <source>
        <dbReference type="ARBA" id="ARBA00000707"/>
    </source>
</evidence>
<dbReference type="OrthoDB" id="10263353at2759"/>
<name>A0A3P7Z7J8_9BILA</name>
<accession>A0A3P7Z7J8</accession>
<organism evidence="4 5">
    <name type="scientific">Soboliphyme baturini</name>
    <dbReference type="NCBI Taxonomy" id="241478"/>
    <lineage>
        <taxon>Eukaryota</taxon>
        <taxon>Metazoa</taxon>
        <taxon>Ecdysozoa</taxon>
        <taxon>Nematoda</taxon>
        <taxon>Enoplea</taxon>
        <taxon>Dorylaimia</taxon>
        <taxon>Dioctophymatida</taxon>
        <taxon>Dioctophymatoidea</taxon>
        <taxon>Soboliphymatidae</taxon>
        <taxon>Soboliphyme</taxon>
    </lineage>
</organism>
<proteinExistence type="predicted"/>
<dbReference type="GO" id="GO:0004843">
    <property type="term" value="F:cysteine-type deubiquitinase activity"/>
    <property type="evidence" value="ECO:0007669"/>
    <property type="project" value="UniProtKB-EC"/>
</dbReference>
<feature type="domain" description="USP" evidence="3">
    <location>
        <begin position="1"/>
        <end position="244"/>
    </location>
</feature>
<evidence type="ECO:0000259" key="3">
    <source>
        <dbReference type="PROSITE" id="PS50235"/>
    </source>
</evidence>
<dbReference type="EC" id="3.4.19.12" evidence="2"/>
<dbReference type="AlphaFoldDB" id="A0A3P7Z7J8"/>